<protein>
    <submittedName>
        <fullName evidence="2">Uncharacterized protein</fullName>
    </submittedName>
</protein>
<evidence type="ECO:0000313" key="2">
    <source>
        <dbReference type="EMBL" id="KAG0654609.1"/>
    </source>
</evidence>
<feature type="compositionally biased region" description="Basic and acidic residues" evidence="1">
    <location>
        <begin position="53"/>
        <end position="64"/>
    </location>
</feature>
<accession>A0A9P6VST4</accession>
<name>A0A9P6VST4_RHOMI</name>
<feature type="compositionally biased region" description="Basic and acidic residues" evidence="1">
    <location>
        <begin position="75"/>
        <end position="101"/>
    </location>
</feature>
<feature type="region of interest" description="Disordered" evidence="1">
    <location>
        <begin position="353"/>
        <end position="388"/>
    </location>
</feature>
<organism evidence="2 3">
    <name type="scientific">Rhodotorula mucilaginosa</name>
    <name type="common">Yeast</name>
    <name type="synonym">Rhodotorula rubra</name>
    <dbReference type="NCBI Taxonomy" id="5537"/>
    <lineage>
        <taxon>Eukaryota</taxon>
        <taxon>Fungi</taxon>
        <taxon>Dikarya</taxon>
        <taxon>Basidiomycota</taxon>
        <taxon>Pucciniomycotina</taxon>
        <taxon>Microbotryomycetes</taxon>
        <taxon>Sporidiobolales</taxon>
        <taxon>Sporidiobolaceae</taxon>
        <taxon>Rhodotorula</taxon>
    </lineage>
</organism>
<reference evidence="2 3" key="1">
    <citation type="submission" date="2020-11" db="EMBL/GenBank/DDBJ databases">
        <title>Kefir isolates.</title>
        <authorList>
            <person name="Marcisauskas S."/>
            <person name="Kim Y."/>
            <person name="Blasche S."/>
        </authorList>
    </citation>
    <scope>NUCLEOTIDE SEQUENCE [LARGE SCALE GENOMIC DNA]</scope>
    <source>
        <strain evidence="2 3">KR</strain>
    </source>
</reference>
<feature type="region of interest" description="Disordered" evidence="1">
    <location>
        <begin position="1"/>
        <end position="126"/>
    </location>
</feature>
<feature type="compositionally biased region" description="Polar residues" evidence="1">
    <location>
        <begin position="232"/>
        <end position="245"/>
    </location>
</feature>
<gene>
    <name evidence="2" type="ORF">C6P46_001584</name>
</gene>
<comment type="caution">
    <text evidence="2">The sequence shown here is derived from an EMBL/GenBank/DDBJ whole genome shotgun (WGS) entry which is preliminary data.</text>
</comment>
<keyword evidence="3" id="KW-1185">Reference proteome</keyword>
<sequence>MTLADDGQTRSGSPPRFQHGKLPPHPETERARSGAQSARSDSPPPRKRARSPSYERDRKRDCDRWASTATNRSPARRERSTSPARRDYGHRPSPEASDSRRSLPVRPSPLPSRPGSQQRPSSLERPEIKVSWAVDAMPTRNRNGCIVMVEYDHLLVQHLQAGHRVDSFDVRKLRHRPTLSPRERWLRVQNHLLTYDVIDESLIIPTRPAGPRRSPSPRDSPSNSKRDHAPTPESSASQLSVSPGTVNVAHSIPSQIHASLSPSRSAGEISPTGAAAASTGKIATDTLSVEPSATATKVETSGRTPSPRAERLQTTEIDAPLLDCAAPESARTSTPSQSNETAAVAAIADLEASPCSVVSSPPPSSQPPPKPSSSSPASTTTDHKGDPRNLALFDEAIYLCGRFCDLVEEDRKKRRGAAEARGEGGGA</sequence>
<feature type="region of interest" description="Disordered" evidence="1">
    <location>
        <begin position="204"/>
        <end position="245"/>
    </location>
</feature>
<feature type="region of interest" description="Disordered" evidence="1">
    <location>
        <begin position="257"/>
        <end position="318"/>
    </location>
</feature>
<feature type="compositionally biased region" description="Low complexity" evidence="1">
    <location>
        <begin position="207"/>
        <end position="223"/>
    </location>
</feature>
<feature type="compositionally biased region" description="Polar residues" evidence="1">
    <location>
        <begin position="285"/>
        <end position="304"/>
    </location>
</feature>
<dbReference type="Proteomes" id="UP000777482">
    <property type="component" value="Unassembled WGS sequence"/>
</dbReference>
<dbReference type="AlphaFoldDB" id="A0A9P6VST4"/>
<proteinExistence type="predicted"/>
<evidence type="ECO:0000256" key="1">
    <source>
        <dbReference type="SAM" id="MobiDB-lite"/>
    </source>
</evidence>
<dbReference type="EMBL" id="PUHQ01000144">
    <property type="protein sequence ID" value="KAG0654609.1"/>
    <property type="molecule type" value="Genomic_DNA"/>
</dbReference>
<feature type="compositionally biased region" description="Pro residues" evidence="1">
    <location>
        <begin position="360"/>
        <end position="371"/>
    </location>
</feature>
<dbReference type="OrthoDB" id="10568049at2759"/>
<evidence type="ECO:0000313" key="3">
    <source>
        <dbReference type="Proteomes" id="UP000777482"/>
    </source>
</evidence>